<accession>A0A833WSH4</accession>
<proteinExistence type="predicted"/>
<protein>
    <submittedName>
        <fullName evidence="1">Uncharacterized protein</fullName>
    </submittedName>
</protein>
<dbReference type="Proteomes" id="UP000602510">
    <property type="component" value="Unassembled WGS sequence"/>
</dbReference>
<name>A0A833WSH4_PHYIN</name>
<keyword evidence="2" id="KW-1185">Reference proteome</keyword>
<reference evidence="1" key="1">
    <citation type="submission" date="2020-04" db="EMBL/GenBank/DDBJ databases">
        <title>Hybrid Assembly of Korean Phytophthora infestans isolates.</title>
        <authorList>
            <person name="Prokchorchik M."/>
            <person name="Lee Y."/>
            <person name="Seo J."/>
            <person name="Cho J.-H."/>
            <person name="Park Y.-E."/>
            <person name="Jang D.-C."/>
            <person name="Im J.-S."/>
            <person name="Choi J.-G."/>
            <person name="Park H.-J."/>
            <person name="Lee G.-B."/>
            <person name="Lee Y.-G."/>
            <person name="Hong S.-Y."/>
            <person name="Cho K."/>
            <person name="Sohn K.H."/>
        </authorList>
    </citation>
    <scope>NUCLEOTIDE SEQUENCE</scope>
    <source>
        <strain evidence="1">KR_1_A1</strain>
    </source>
</reference>
<gene>
    <name evidence="1" type="ORF">GN244_ATG12620</name>
</gene>
<sequence length="215" mass="23557">MKTVDVLSPRRVLHWQNEQLQAAVATRAEPGPDLLLTDSTSSAALQRLIAFCNFRRRDKVGDARYSPKRLRDCDAHPNLHLDQVGTATSSSYSSEGGGADFGIRDLGLPHLRRKVVNMQQCQLETMQALQSLHRHCNIHVDIVGKPRVSGAATFSKQGATTHPLWTCAVRTGAESATSPEDCKKIAFSRRASVTVRQCAVLGTQNLEVGKDGAWK</sequence>
<dbReference type="AlphaFoldDB" id="A0A833WSH4"/>
<organism evidence="1 2">
    <name type="scientific">Phytophthora infestans</name>
    <name type="common">Potato late blight agent</name>
    <name type="synonym">Botrytis infestans</name>
    <dbReference type="NCBI Taxonomy" id="4787"/>
    <lineage>
        <taxon>Eukaryota</taxon>
        <taxon>Sar</taxon>
        <taxon>Stramenopiles</taxon>
        <taxon>Oomycota</taxon>
        <taxon>Peronosporomycetes</taxon>
        <taxon>Peronosporales</taxon>
        <taxon>Peronosporaceae</taxon>
        <taxon>Phytophthora</taxon>
    </lineage>
</organism>
<comment type="caution">
    <text evidence="1">The sequence shown here is derived from an EMBL/GenBank/DDBJ whole genome shotgun (WGS) entry which is preliminary data.</text>
</comment>
<evidence type="ECO:0000313" key="2">
    <source>
        <dbReference type="Proteomes" id="UP000602510"/>
    </source>
</evidence>
<evidence type="ECO:0000313" key="1">
    <source>
        <dbReference type="EMBL" id="KAF4035406.1"/>
    </source>
</evidence>
<dbReference type="EMBL" id="WSZM01000319">
    <property type="protein sequence ID" value="KAF4035406.1"/>
    <property type="molecule type" value="Genomic_DNA"/>
</dbReference>